<dbReference type="PANTHER" id="PTHR12526:SF630">
    <property type="entry name" value="GLYCOSYLTRANSFERASE"/>
    <property type="match status" value="1"/>
</dbReference>
<accession>A0A855GWX7</accession>
<organism evidence="2 3">
    <name type="scientific">Macrococcoides caseolyticum</name>
    <dbReference type="NCBI Taxonomy" id="69966"/>
    <lineage>
        <taxon>Bacteria</taxon>
        <taxon>Bacillati</taxon>
        <taxon>Bacillota</taxon>
        <taxon>Bacilli</taxon>
        <taxon>Bacillales</taxon>
        <taxon>Staphylococcaceae</taxon>
        <taxon>Macrococcoides</taxon>
    </lineage>
</organism>
<dbReference type="RefSeq" id="WP_101144174.1">
    <property type="nucleotide sequence ID" value="NZ_CP073801.1"/>
</dbReference>
<comment type="caution">
    <text evidence="2">The sequence shown here is derived from an EMBL/GenBank/DDBJ whole genome shotgun (WGS) entry which is preliminary data.</text>
</comment>
<dbReference type="EMBL" id="PIXC01000009">
    <property type="protein sequence ID" value="PKE26372.1"/>
    <property type="molecule type" value="Genomic_DNA"/>
</dbReference>
<gene>
    <name evidence="2" type="ORF">CW686_05285</name>
</gene>
<dbReference type="Proteomes" id="UP000233482">
    <property type="component" value="Unassembled WGS sequence"/>
</dbReference>
<dbReference type="GO" id="GO:0016757">
    <property type="term" value="F:glycosyltransferase activity"/>
    <property type="evidence" value="ECO:0007669"/>
    <property type="project" value="InterPro"/>
</dbReference>
<dbReference type="Pfam" id="PF00534">
    <property type="entry name" value="Glycos_transf_1"/>
    <property type="match status" value="1"/>
</dbReference>
<dbReference type="AlphaFoldDB" id="A0A855GWX7"/>
<sequence>MKYLLITNAYPSEDKIYSNVFIHRRVKAYQQAGLDIEVVVMTTKVKFDVEYDGVTVKYLDEYQIADYVNNHQFHKLLFHFMNLKMFQALKMMHTVPPIIIWMHGFEAEPWFSRYYNFLSNKQSFLEVMERKDSYYEEVKEMFLKLMDKDLYDATFIYVSKSYKEKYVDPYLGKVPDHYHIIHNPINESLFPYRQKKPEDRFNICNIRPYTAKNYANDITRDVIIGLSKKKYFDELTFELHGDGPLFDDITKPLQKFSNVKLNKAFVQQHEIHEIHARNGIYLGPTRHDSQGVSLCEAMSSGLVPISNDIGAIKEFILDNETGLVADRDDVAGMIERIDLLVNHPDVFLRLSHNAAQAIRRLTGEEMITKKELEVIER</sequence>
<dbReference type="InterPro" id="IPR001296">
    <property type="entry name" value="Glyco_trans_1"/>
</dbReference>
<proteinExistence type="predicted"/>
<reference evidence="2 3" key="1">
    <citation type="submission" date="2017-12" db="EMBL/GenBank/DDBJ databases">
        <title>Genomics of Macrococcus caseolyticus.</title>
        <authorList>
            <person name="MacFadyen A.C."/>
            <person name="Paterson G.K."/>
        </authorList>
    </citation>
    <scope>NUCLEOTIDE SEQUENCE [LARGE SCALE GENOMIC DNA]</scope>
    <source>
        <strain evidence="2 3">5788_EF188</strain>
    </source>
</reference>
<dbReference type="Gene3D" id="3.40.50.2000">
    <property type="entry name" value="Glycogen Phosphorylase B"/>
    <property type="match status" value="2"/>
</dbReference>
<dbReference type="PANTHER" id="PTHR12526">
    <property type="entry name" value="GLYCOSYLTRANSFERASE"/>
    <property type="match status" value="1"/>
</dbReference>
<evidence type="ECO:0000313" key="2">
    <source>
        <dbReference type="EMBL" id="PKE26372.1"/>
    </source>
</evidence>
<feature type="domain" description="Glycosyl transferase family 1" evidence="1">
    <location>
        <begin position="233"/>
        <end position="355"/>
    </location>
</feature>
<protein>
    <recommendedName>
        <fullName evidence="1">Glycosyl transferase family 1 domain-containing protein</fullName>
    </recommendedName>
</protein>
<dbReference type="CDD" id="cd03801">
    <property type="entry name" value="GT4_PimA-like"/>
    <property type="match status" value="1"/>
</dbReference>
<name>A0A855GWX7_9STAP</name>
<dbReference type="SUPFAM" id="SSF53756">
    <property type="entry name" value="UDP-Glycosyltransferase/glycogen phosphorylase"/>
    <property type="match status" value="1"/>
</dbReference>
<evidence type="ECO:0000313" key="3">
    <source>
        <dbReference type="Proteomes" id="UP000233482"/>
    </source>
</evidence>
<evidence type="ECO:0000259" key="1">
    <source>
        <dbReference type="Pfam" id="PF00534"/>
    </source>
</evidence>